<dbReference type="GO" id="GO:0030976">
    <property type="term" value="F:thiamine pyrophosphate binding"/>
    <property type="evidence" value="ECO:0007669"/>
    <property type="project" value="InterPro"/>
</dbReference>
<comment type="catalytic activity">
    <reaction evidence="19">
        <text>2-hydroxy-3-methylhexadecanoyl-CoA = 2-methylpentadecanal + formyl-CoA</text>
        <dbReference type="Rhea" id="RHEA:25379"/>
        <dbReference type="ChEBI" id="CHEBI:49190"/>
        <dbReference type="ChEBI" id="CHEBI:57376"/>
        <dbReference type="ChEBI" id="CHEBI:58784"/>
    </reaction>
    <physiologicalReaction direction="left-to-right" evidence="19">
        <dbReference type="Rhea" id="RHEA:25380"/>
    </physiologicalReaction>
</comment>
<dbReference type="SUPFAM" id="SSF52467">
    <property type="entry name" value="DHS-like NAD/FAD-binding domain"/>
    <property type="match status" value="1"/>
</dbReference>
<dbReference type="EMBL" id="JAFIRN010000001">
    <property type="protein sequence ID" value="KAG5856690.1"/>
    <property type="molecule type" value="Genomic_DNA"/>
</dbReference>
<dbReference type="CDD" id="cd02004">
    <property type="entry name" value="TPP_BZL_OCoD_HPCL"/>
    <property type="match status" value="1"/>
</dbReference>
<evidence type="ECO:0000256" key="4">
    <source>
        <dbReference type="ARBA" id="ARBA00004872"/>
    </source>
</evidence>
<name>A0A9D3N0L2_ANGAN</name>
<dbReference type="Gene3D" id="3.40.50.1220">
    <property type="entry name" value="TPP-binding domain"/>
    <property type="match status" value="1"/>
</dbReference>
<keyword evidence="10" id="KW-0460">Magnesium</keyword>
<dbReference type="InterPro" id="IPR012000">
    <property type="entry name" value="Thiamin_PyroP_enz_cen_dom"/>
</dbReference>
<evidence type="ECO:0000256" key="13">
    <source>
        <dbReference type="ARBA" id="ARBA00023140"/>
    </source>
</evidence>
<evidence type="ECO:0000259" key="26">
    <source>
        <dbReference type="Pfam" id="PF02775"/>
    </source>
</evidence>
<evidence type="ECO:0000256" key="2">
    <source>
        <dbReference type="ARBA" id="ARBA00001964"/>
    </source>
</evidence>
<keyword evidence="9" id="KW-0276">Fatty acid metabolism</keyword>
<comment type="catalytic activity">
    <reaction evidence="20">
        <text>2-hydroxyphytanoyl-CoA = 2,6,10,14-tetramethylpentadecanal + formyl-CoA</text>
        <dbReference type="Rhea" id="RHEA:25355"/>
        <dbReference type="ChEBI" id="CHEBI:49189"/>
        <dbReference type="ChEBI" id="CHEBI:57334"/>
        <dbReference type="ChEBI" id="CHEBI:57376"/>
    </reaction>
    <physiologicalReaction direction="left-to-right" evidence="20">
        <dbReference type="Rhea" id="RHEA:25356"/>
    </physiologicalReaction>
</comment>
<evidence type="ECO:0000256" key="6">
    <source>
        <dbReference type="ARBA" id="ARBA00011881"/>
    </source>
</evidence>
<dbReference type="InterPro" id="IPR012001">
    <property type="entry name" value="Thiamin_PyroP_enz_TPP-bd_dom"/>
</dbReference>
<dbReference type="GO" id="GO:0000287">
    <property type="term" value="F:magnesium ion binding"/>
    <property type="evidence" value="ECO:0007669"/>
    <property type="project" value="InterPro"/>
</dbReference>
<dbReference type="SUPFAM" id="SSF52518">
    <property type="entry name" value="Thiamin diphosphate-binding fold (THDP-binding)"/>
    <property type="match status" value="2"/>
</dbReference>
<dbReference type="EC" id="4.1.2.63" evidence="17"/>
<evidence type="ECO:0000256" key="15">
    <source>
        <dbReference type="ARBA" id="ARBA00044451"/>
    </source>
</evidence>
<accession>A0A9D3N0L2</accession>
<dbReference type="FunFam" id="3.40.50.1220:FF:000006">
    <property type="entry name" value="2-hydroxyacyl-CoA lyase 1"/>
    <property type="match status" value="1"/>
</dbReference>
<evidence type="ECO:0000256" key="21">
    <source>
        <dbReference type="ARBA" id="ARBA00069582"/>
    </source>
</evidence>
<evidence type="ECO:0000256" key="7">
    <source>
        <dbReference type="ARBA" id="ARBA00022553"/>
    </source>
</evidence>
<evidence type="ECO:0000256" key="16">
    <source>
        <dbReference type="ARBA" id="ARBA00044454"/>
    </source>
</evidence>
<evidence type="ECO:0000256" key="8">
    <source>
        <dbReference type="ARBA" id="ARBA00022723"/>
    </source>
</evidence>
<evidence type="ECO:0000256" key="10">
    <source>
        <dbReference type="ARBA" id="ARBA00022842"/>
    </source>
</evidence>
<dbReference type="InterPro" id="IPR011766">
    <property type="entry name" value="TPP_enzyme_TPP-bd"/>
</dbReference>
<feature type="domain" description="Thiamine pyrophosphate enzyme TPP-binding" evidence="26">
    <location>
        <begin position="364"/>
        <end position="521"/>
    </location>
</feature>
<dbReference type="Gene3D" id="3.40.50.970">
    <property type="match status" value="2"/>
</dbReference>
<protein>
    <recommendedName>
        <fullName evidence="21">2-hydroxyacyl-CoA lyase 1</fullName>
        <ecNumber evidence="17">4.1.2.63</ecNumber>
    </recommendedName>
    <alternativeName>
        <fullName evidence="22">2-hydroxyphytanoyl-CoA lyase</fullName>
    </alternativeName>
    <alternativeName>
        <fullName evidence="23">Phytanoyl-CoA 2-hydroxylase 2</fullName>
    </alternativeName>
</protein>
<evidence type="ECO:0000313" key="28">
    <source>
        <dbReference type="EMBL" id="KAG5856690.1"/>
    </source>
</evidence>
<feature type="domain" description="Thiamine pyrophosphate enzyme central" evidence="25">
    <location>
        <begin position="195"/>
        <end position="322"/>
    </location>
</feature>
<comment type="catalytic activity">
    <reaction evidence="16">
        <text>an (R)-2-hydroxy-long-chain-fatty acyl-CoA = a long-chain fatty aldehyde + formyl-CoA</text>
        <dbReference type="Rhea" id="RHEA:67444"/>
        <dbReference type="ChEBI" id="CHEBI:17176"/>
        <dbReference type="ChEBI" id="CHEBI:57376"/>
        <dbReference type="ChEBI" id="CHEBI:170012"/>
        <dbReference type="EC" id="4.1.2.63"/>
    </reaction>
    <physiologicalReaction direction="left-to-right" evidence="16">
        <dbReference type="Rhea" id="RHEA:67445"/>
    </physiologicalReaction>
</comment>
<dbReference type="FunFam" id="3.40.50.970:FF:000038">
    <property type="entry name" value="2-hydroxyacyl-CoA lyase 1 isoform X1"/>
    <property type="match status" value="1"/>
</dbReference>
<evidence type="ECO:0000256" key="12">
    <source>
        <dbReference type="ARBA" id="ARBA00023098"/>
    </source>
</evidence>
<evidence type="ECO:0000259" key="25">
    <source>
        <dbReference type="Pfam" id="PF00205"/>
    </source>
</evidence>
<comment type="cofactor">
    <cofactor evidence="1">
        <name>Mg(2+)</name>
        <dbReference type="ChEBI" id="CHEBI:18420"/>
    </cofactor>
</comment>
<evidence type="ECO:0000256" key="1">
    <source>
        <dbReference type="ARBA" id="ARBA00001946"/>
    </source>
</evidence>
<evidence type="ECO:0000256" key="23">
    <source>
        <dbReference type="ARBA" id="ARBA00081652"/>
    </source>
</evidence>
<comment type="catalytic activity">
    <reaction evidence="18">
        <text>2-hydroxyoctadecanoyl-CoA = heptadecanal + formyl-CoA</text>
        <dbReference type="Rhea" id="RHEA:55196"/>
        <dbReference type="ChEBI" id="CHEBI:57376"/>
        <dbReference type="ChEBI" id="CHEBI:74116"/>
        <dbReference type="ChEBI" id="CHEBI:138631"/>
    </reaction>
    <physiologicalReaction direction="left-to-right" evidence="18">
        <dbReference type="Rhea" id="RHEA:55197"/>
    </physiologicalReaction>
</comment>
<evidence type="ECO:0000256" key="14">
    <source>
        <dbReference type="ARBA" id="ARBA00023239"/>
    </source>
</evidence>
<evidence type="ECO:0000256" key="24">
    <source>
        <dbReference type="RuleBase" id="RU362132"/>
    </source>
</evidence>
<dbReference type="GO" id="GO:0005777">
    <property type="term" value="C:peroxisome"/>
    <property type="evidence" value="ECO:0007669"/>
    <property type="project" value="UniProtKB-SubCell"/>
</dbReference>
<proteinExistence type="inferred from homology"/>
<evidence type="ECO:0000256" key="18">
    <source>
        <dbReference type="ARBA" id="ARBA00048738"/>
    </source>
</evidence>
<comment type="similarity">
    <text evidence="5 24">Belongs to the TPP enzyme family.</text>
</comment>
<dbReference type="FunFam" id="3.40.50.970:FF:000027">
    <property type="entry name" value="2-hydroxyacyl-CoA lyase 1"/>
    <property type="match status" value="1"/>
</dbReference>
<keyword evidence="29" id="KW-1185">Reference proteome</keyword>
<dbReference type="PANTHER" id="PTHR43710:SF2">
    <property type="entry name" value="2-HYDROXYACYL-COA LYASE 1"/>
    <property type="match status" value="1"/>
</dbReference>
<dbReference type="Proteomes" id="UP001044222">
    <property type="component" value="Unassembled WGS sequence"/>
</dbReference>
<evidence type="ECO:0000256" key="19">
    <source>
        <dbReference type="ARBA" id="ARBA00050321"/>
    </source>
</evidence>
<dbReference type="GO" id="GO:0106359">
    <property type="term" value="F:2-hydroxyacyl-CoA lyase activity"/>
    <property type="evidence" value="ECO:0007669"/>
    <property type="project" value="UniProtKB-EC"/>
</dbReference>
<comment type="catalytic activity">
    <reaction evidence="15">
        <text>a 2-hydroxy-3-methyl fatty acyl-CoA = a 2-methyl-branched fatty aldehyde + formyl-CoA</text>
        <dbReference type="Rhea" id="RHEA:25375"/>
        <dbReference type="ChEBI" id="CHEBI:49188"/>
        <dbReference type="ChEBI" id="CHEBI:57376"/>
        <dbReference type="ChEBI" id="CHEBI:58783"/>
        <dbReference type="EC" id="4.1.2.63"/>
    </reaction>
    <physiologicalReaction direction="left-to-right" evidence="15">
        <dbReference type="Rhea" id="RHEA:25376"/>
    </physiologicalReaction>
</comment>
<evidence type="ECO:0000256" key="22">
    <source>
        <dbReference type="ARBA" id="ARBA00075677"/>
    </source>
</evidence>
<keyword evidence="7" id="KW-0597">Phosphoprotein</keyword>
<keyword evidence="12" id="KW-0443">Lipid metabolism</keyword>
<dbReference type="Pfam" id="PF02775">
    <property type="entry name" value="TPP_enzyme_C"/>
    <property type="match status" value="1"/>
</dbReference>
<evidence type="ECO:0000256" key="3">
    <source>
        <dbReference type="ARBA" id="ARBA00004275"/>
    </source>
</evidence>
<dbReference type="CDD" id="cd07035">
    <property type="entry name" value="TPP_PYR_POX_like"/>
    <property type="match status" value="1"/>
</dbReference>
<dbReference type="InterPro" id="IPR029035">
    <property type="entry name" value="DHS-like_NAD/FAD-binding_dom"/>
</dbReference>
<evidence type="ECO:0000256" key="11">
    <source>
        <dbReference type="ARBA" id="ARBA00023052"/>
    </source>
</evidence>
<keyword evidence="8" id="KW-0479">Metal-binding</keyword>
<keyword evidence="13" id="KW-0576">Peroxisome</keyword>
<dbReference type="GO" id="GO:0001561">
    <property type="term" value="P:fatty acid alpha-oxidation"/>
    <property type="evidence" value="ECO:0007669"/>
    <property type="project" value="UniProtKB-ARBA"/>
</dbReference>
<dbReference type="InterPro" id="IPR029061">
    <property type="entry name" value="THDP-binding"/>
</dbReference>
<dbReference type="PANTHER" id="PTHR43710">
    <property type="entry name" value="2-HYDROXYACYL-COA LYASE"/>
    <property type="match status" value="1"/>
</dbReference>
<dbReference type="InterPro" id="IPR045025">
    <property type="entry name" value="HACL1-like"/>
</dbReference>
<evidence type="ECO:0000259" key="27">
    <source>
        <dbReference type="Pfam" id="PF02776"/>
    </source>
</evidence>
<comment type="caution">
    <text evidence="28">The sequence shown here is derived from an EMBL/GenBank/DDBJ whole genome shotgun (WGS) entry which is preliminary data.</text>
</comment>
<evidence type="ECO:0000256" key="5">
    <source>
        <dbReference type="ARBA" id="ARBA00007812"/>
    </source>
</evidence>
<evidence type="ECO:0000256" key="17">
    <source>
        <dbReference type="ARBA" id="ARBA00044518"/>
    </source>
</evidence>
<evidence type="ECO:0000256" key="9">
    <source>
        <dbReference type="ARBA" id="ARBA00022832"/>
    </source>
</evidence>
<evidence type="ECO:0000313" key="29">
    <source>
        <dbReference type="Proteomes" id="UP001044222"/>
    </source>
</evidence>
<feature type="domain" description="Thiamine pyrophosphate enzyme N-terminal TPP-binding" evidence="27">
    <location>
        <begin position="5"/>
        <end position="118"/>
    </location>
</feature>
<comment type="subunit">
    <text evidence="6">Homotetramer.</text>
</comment>
<dbReference type="AlphaFoldDB" id="A0A9D3N0L2"/>
<dbReference type="Pfam" id="PF02776">
    <property type="entry name" value="TPP_enzyme_N"/>
    <property type="match status" value="1"/>
</dbReference>
<comment type="pathway">
    <text evidence="4">Lipid metabolism; fatty acid metabolism.</text>
</comment>
<organism evidence="28 29">
    <name type="scientific">Anguilla anguilla</name>
    <name type="common">European freshwater eel</name>
    <name type="synonym">Muraena anguilla</name>
    <dbReference type="NCBI Taxonomy" id="7936"/>
    <lineage>
        <taxon>Eukaryota</taxon>
        <taxon>Metazoa</taxon>
        <taxon>Chordata</taxon>
        <taxon>Craniata</taxon>
        <taxon>Vertebrata</taxon>
        <taxon>Euteleostomi</taxon>
        <taxon>Actinopterygii</taxon>
        <taxon>Neopterygii</taxon>
        <taxon>Teleostei</taxon>
        <taxon>Anguilliformes</taxon>
        <taxon>Anguillidae</taxon>
        <taxon>Anguilla</taxon>
    </lineage>
</organism>
<sequence length="542" mass="58849">MEEVTGAQIIAEALRVQNVEYMFGIVGVPVIEVAMAAQAAGIKYVGMRNEQAACYAAQAIGYLTGRAAVCLVVSGPGLIHAFGGMANANVNCWPVLVIGGSSDQNQETMGAFQEFPQVEACRLYSKFSARPSSLEAIPSVIEKAFRSSTYGRPGACYIDISGDMVNARVDRDRVRFVSCCPPPPVSLAEPSAVGDAASVLKEAKRPLLIIGKGAAYGQAEREIKELVELCGLPFLPTPMGKGVLPDDHPNCVAAARSRALLQADVIVLLGARLNWILHFGLPPRFHPQVKIIQVDLCAEEMGNNVRPIAALLGDIRAVVSQLLGCFRKEGLALRQALPMNYYTVFHHVAQLLPRDCVIVSEGANTMDIGRTLLHNYLPRHRLDAGTFGTMGVGLGFAIAAAVLERDRRSGHRVVCVEGDSAFGFSGMEVETMCRYKLPVIIIVVNNNGIYSGVDPDTWRELEKMGDLTTVAPPVTLLPDARYDEVMAAFGGRGFLVRTQEELRSALELSLQDWERPSLLNVLIDPASDRKQQEFSWLTRSNL</sequence>
<reference evidence="28" key="1">
    <citation type="submission" date="2021-01" db="EMBL/GenBank/DDBJ databases">
        <title>A chromosome-scale assembly of European eel, Anguilla anguilla.</title>
        <authorList>
            <person name="Henkel C."/>
            <person name="Jong-Raadsen S.A."/>
            <person name="Dufour S."/>
            <person name="Weltzien F.-A."/>
            <person name="Palstra A.P."/>
            <person name="Pelster B."/>
            <person name="Spaink H.P."/>
            <person name="Van Den Thillart G.E."/>
            <person name="Jansen H."/>
            <person name="Zahm M."/>
            <person name="Klopp C."/>
            <person name="Cedric C."/>
            <person name="Louis A."/>
            <person name="Berthelot C."/>
            <person name="Parey E."/>
            <person name="Roest Crollius H."/>
            <person name="Montfort J."/>
            <person name="Robinson-Rechavi M."/>
            <person name="Bucao C."/>
            <person name="Bouchez O."/>
            <person name="Gislard M."/>
            <person name="Lluch J."/>
            <person name="Milhes M."/>
            <person name="Lampietro C."/>
            <person name="Lopez Roques C."/>
            <person name="Donnadieu C."/>
            <person name="Braasch I."/>
            <person name="Desvignes T."/>
            <person name="Postlethwait J."/>
            <person name="Bobe J."/>
            <person name="Guiguen Y."/>
            <person name="Dirks R."/>
        </authorList>
    </citation>
    <scope>NUCLEOTIDE SEQUENCE</scope>
    <source>
        <strain evidence="28">Tag_6206</strain>
        <tissue evidence="28">Liver</tissue>
    </source>
</reference>
<comment type="cofactor">
    <cofactor evidence="2">
        <name>thiamine diphosphate</name>
        <dbReference type="ChEBI" id="CHEBI:58937"/>
    </cofactor>
</comment>
<dbReference type="Pfam" id="PF00205">
    <property type="entry name" value="TPP_enzyme_M"/>
    <property type="match status" value="1"/>
</dbReference>
<evidence type="ECO:0000256" key="20">
    <source>
        <dbReference type="ARBA" id="ARBA00051426"/>
    </source>
</evidence>
<keyword evidence="14" id="KW-0456">Lyase</keyword>
<keyword evidence="11 24" id="KW-0786">Thiamine pyrophosphate</keyword>
<comment type="subcellular location">
    <subcellularLocation>
        <location evidence="3">Peroxisome</location>
    </subcellularLocation>
</comment>
<gene>
    <name evidence="28" type="ORF">ANANG_G00010580</name>
</gene>